<evidence type="ECO:0000313" key="2">
    <source>
        <dbReference type="EMBL" id="EAU93282.2"/>
    </source>
</evidence>
<protein>
    <recommendedName>
        <fullName evidence="4">Ubiquitin 3 binding protein But2 C-terminal domain-containing protein</fullName>
    </recommendedName>
</protein>
<dbReference type="AlphaFoldDB" id="A8N0X8"/>
<dbReference type="Pfam" id="PF14273">
    <property type="entry name" value="DUF4360"/>
    <property type="match status" value="1"/>
</dbReference>
<comment type="caution">
    <text evidence="2">The sequence shown here is derived from an EMBL/GenBank/DDBJ whole genome shotgun (WGS) entry which is preliminary data.</text>
</comment>
<dbReference type="PANTHER" id="PTHR38847:SF1">
    <property type="entry name" value="PSEUDOURIDINE SYNTHASE RSUA_RLUA-LIKE DOMAIN-CONTAINING PROTEIN"/>
    <property type="match status" value="1"/>
</dbReference>
<dbReference type="EMBL" id="AACS02000001">
    <property type="protein sequence ID" value="EAU93282.2"/>
    <property type="molecule type" value="Genomic_DNA"/>
</dbReference>
<name>A8N0X8_COPC7</name>
<gene>
    <name evidence="2" type="ORF">CC1G_12188</name>
</gene>
<feature type="signal peptide" evidence="1">
    <location>
        <begin position="1"/>
        <end position="26"/>
    </location>
</feature>
<dbReference type="GeneID" id="6004950"/>
<dbReference type="RefSeq" id="XP_001828527.2">
    <property type="nucleotide sequence ID" value="XM_001828475.2"/>
</dbReference>
<dbReference type="InterPro" id="IPR025649">
    <property type="entry name" value="DUF4360"/>
</dbReference>
<evidence type="ECO:0008006" key="4">
    <source>
        <dbReference type="Google" id="ProtNLM"/>
    </source>
</evidence>
<reference evidence="2 3" key="1">
    <citation type="journal article" date="2010" name="Proc. Natl. Acad. Sci. U.S.A.">
        <title>Insights into evolution of multicellular fungi from the assembled chromosomes of the mushroom Coprinopsis cinerea (Coprinus cinereus).</title>
        <authorList>
            <person name="Stajich J.E."/>
            <person name="Wilke S.K."/>
            <person name="Ahren D."/>
            <person name="Au C.H."/>
            <person name="Birren B.W."/>
            <person name="Borodovsky M."/>
            <person name="Burns C."/>
            <person name="Canback B."/>
            <person name="Casselton L.A."/>
            <person name="Cheng C.K."/>
            <person name="Deng J."/>
            <person name="Dietrich F.S."/>
            <person name="Fargo D.C."/>
            <person name="Farman M.L."/>
            <person name="Gathman A.C."/>
            <person name="Goldberg J."/>
            <person name="Guigo R."/>
            <person name="Hoegger P.J."/>
            <person name="Hooker J.B."/>
            <person name="Huggins A."/>
            <person name="James T.Y."/>
            <person name="Kamada T."/>
            <person name="Kilaru S."/>
            <person name="Kodira C."/>
            <person name="Kues U."/>
            <person name="Kupfer D."/>
            <person name="Kwan H.S."/>
            <person name="Lomsadze A."/>
            <person name="Li W."/>
            <person name="Lilly W.W."/>
            <person name="Ma L.J."/>
            <person name="Mackey A.J."/>
            <person name="Manning G."/>
            <person name="Martin F."/>
            <person name="Muraguchi H."/>
            <person name="Natvig D.O."/>
            <person name="Palmerini H."/>
            <person name="Ramesh M.A."/>
            <person name="Rehmeyer C.J."/>
            <person name="Roe B.A."/>
            <person name="Shenoy N."/>
            <person name="Stanke M."/>
            <person name="Ter-Hovhannisyan V."/>
            <person name="Tunlid A."/>
            <person name="Velagapudi R."/>
            <person name="Vision T.J."/>
            <person name="Zeng Q."/>
            <person name="Zolan M.E."/>
            <person name="Pukkila P.J."/>
        </authorList>
    </citation>
    <scope>NUCLEOTIDE SEQUENCE [LARGE SCALE GENOMIC DNA]</scope>
    <source>
        <strain evidence="3">Okayama-7 / 130 / ATCC MYA-4618 / FGSC 9003</strain>
    </source>
</reference>
<dbReference type="STRING" id="240176.A8N0X8"/>
<keyword evidence="1" id="KW-0732">Signal</keyword>
<dbReference type="Proteomes" id="UP000001861">
    <property type="component" value="Unassembled WGS sequence"/>
</dbReference>
<organism evidence="2 3">
    <name type="scientific">Coprinopsis cinerea (strain Okayama-7 / 130 / ATCC MYA-4618 / FGSC 9003)</name>
    <name type="common">Inky cap fungus</name>
    <name type="synonym">Hormographiella aspergillata</name>
    <dbReference type="NCBI Taxonomy" id="240176"/>
    <lineage>
        <taxon>Eukaryota</taxon>
        <taxon>Fungi</taxon>
        <taxon>Dikarya</taxon>
        <taxon>Basidiomycota</taxon>
        <taxon>Agaricomycotina</taxon>
        <taxon>Agaricomycetes</taxon>
        <taxon>Agaricomycetidae</taxon>
        <taxon>Agaricales</taxon>
        <taxon>Agaricineae</taxon>
        <taxon>Psathyrellaceae</taxon>
        <taxon>Coprinopsis</taxon>
    </lineage>
</organism>
<dbReference type="InParanoid" id="A8N0X8"/>
<feature type="chain" id="PRO_5002726955" description="Ubiquitin 3 binding protein But2 C-terminal domain-containing protein" evidence="1">
    <location>
        <begin position="27"/>
        <end position="228"/>
    </location>
</feature>
<keyword evidence="3" id="KW-1185">Reference proteome</keyword>
<proteinExistence type="predicted"/>
<dbReference type="PANTHER" id="PTHR38847">
    <property type="match status" value="1"/>
</dbReference>
<dbReference type="OrthoDB" id="152248at2759"/>
<dbReference type="KEGG" id="cci:CC1G_12188"/>
<evidence type="ECO:0000256" key="1">
    <source>
        <dbReference type="SAM" id="SignalP"/>
    </source>
</evidence>
<dbReference type="VEuPathDB" id="FungiDB:CC1G_12188"/>
<dbReference type="HOGENOM" id="CLU_1299638_0_0_1"/>
<sequence length="228" mass="25103">MAGVGLRFYQYLAFLSVLKLLSIALAAPNLQTQSTEDDVNIAPLGVNVTVVTTFGPGCSPAWHEMDPQTKAVTVHLPDTQIEFGPGIHPNSSRMHCRVDFLIQKPQDWTYGIQSIDVTGYFKLDEGVRAFFLGDYYFPSDPWSVVNEDFDGPFSHSLYTYSVKFPLWRSTLASCSPSEASRITTQTSIRLRDIDAGNSTGGSGSVGIPHHLDDGLTLTYQFGWVKCLG</sequence>
<evidence type="ECO:0000313" key="3">
    <source>
        <dbReference type="Proteomes" id="UP000001861"/>
    </source>
</evidence>
<accession>A8N0X8</accession>